<evidence type="ECO:0000313" key="4">
    <source>
        <dbReference type="EMBL" id="KGA19799.1"/>
    </source>
</evidence>
<dbReference type="EMBL" id="JNSK01000008">
    <property type="protein sequence ID" value="KGA19799.1"/>
    <property type="molecule type" value="Genomic_DNA"/>
</dbReference>
<dbReference type="PANTHER" id="PTHR21599:SF0">
    <property type="entry name" value="GLYCERATE KINASE"/>
    <property type="match status" value="1"/>
</dbReference>
<gene>
    <name evidence="4" type="ORF">GM50_3905</name>
</gene>
<protein>
    <recommendedName>
        <fullName evidence="5">Glycerate kinase</fullName>
    </recommendedName>
</protein>
<dbReference type="Pfam" id="PF02595">
    <property type="entry name" value="Gly_kinase"/>
    <property type="match status" value="1"/>
</dbReference>
<evidence type="ECO:0000256" key="3">
    <source>
        <dbReference type="ARBA" id="ARBA00022777"/>
    </source>
</evidence>
<dbReference type="InterPro" id="IPR004381">
    <property type="entry name" value="Glycerate_kinase"/>
</dbReference>
<dbReference type="Gene3D" id="3.90.1510.10">
    <property type="entry name" value="Glycerate kinase, domain 2"/>
    <property type="match status" value="1"/>
</dbReference>
<reference evidence="4" key="1">
    <citation type="submission" date="2014-05" db="EMBL/GenBank/DDBJ databases">
        <title>Key roles for freshwater Actinobacteria revealed by deep metagenomic sequencing.</title>
        <authorList>
            <person name="Ghai R."/>
            <person name="Mizuno C.M."/>
            <person name="Picazo A."/>
            <person name="Camacho A."/>
            <person name="Rodriguez-Valera F."/>
        </authorList>
    </citation>
    <scope>NUCLEOTIDE SEQUENCE</scope>
</reference>
<evidence type="ECO:0000256" key="1">
    <source>
        <dbReference type="ARBA" id="ARBA00006284"/>
    </source>
</evidence>
<organism evidence="4">
    <name type="scientific">freshwater metagenome</name>
    <dbReference type="NCBI Taxonomy" id="449393"/>
    <lineage>
        <taxon>unclassified sequences</taxon>
        <taxon>metagenomes</taxon>
        <taxon>ecological metagenomes</taxon>
    </lineage>
</organism>
<dbReference type="InterPro" id="IPR018197">
    <property type="entry name" value="Glycerate_kinase_RE-like"/>
</dbReference>
<comment type="similarity">
    <text evidence="1">Belongs to the glycerate kinase type-1 family.</text>
</comment>
<dbReference type="NCBIfam" id="TIGR00045">
    <property type="entry name" value="glycerate kinase"/>
    <property type="match status" value="1"/>
</dbReference>
<dbReference type="Gene3D" id="3.40.50.10350">
    <property type="entry name" value="Glycerate kinase, domain 1"/>
    <property type="match status" value="1"/>
</dbReference>
<proteinExistence type="inferred from homology"/>
<keyword evidence="3" id="KW-0418">Kinase</keyword>
<dbReference type="GO" id="GO:0008887">
    <property type="term" value="F:glycerate kinase activity"/>
    <property type="evidence" value="ECO:0007669"/>
    <property type="project" value="InterPro"/>
</dbReference>
<sequence length="361" mass="36756">MARILITPDSFKGSATSRQVCDALTRGWLEVRNGDVIESAPFADGGEGTLDCIESVSPSAVRVPIHVQGATGIEHSSSWLLVNGDTAVIEMAALCGITIVEKLDPLGAHSFGVGQAINAALNDDRVREILVAVGGSASTDGGTGALVALGFTFLDANGSAVGLGGAQLHAIQTIVPPEHIASAERGIKVLVDVQSPLVGITGAAHVFAPQKGANAGQVDFLDIGLSHLLSLVGVADKPGYGAAGGVSFGLSALLGATIVSGVHTIASLIDLEEKIKQADCVITGEGSFDSQSFSGKVVGYIADVAQRNNVPMMIACGVNENADSPSIISLVDLAPSVESAKSESGKWLIEAGKQLATTFHD</sequence>
<dbReference type="InterPro" id="IPR036129">
    <property type="entry name" value="Glycerate_kinase_sf"/>
</dbReference>
<evidence type="ECO:0008006" key="5">
    <source>
        <dbReference type="Google" id="ProtNLM"/>
    </source>
</evidence>
<evidence type="ECO:0000256" key="2">
    <source>
        <dbReference type="ARBA" id="ARBA00022679"/>
    </source>
</evidence>
<accession>A0A094QCA0</accession>
<keyword evidence="2" id="KW-0808">Transferase</keyword>
<dbReference type="InterPro" id="IPR018193">
    <property type="entry name" value="Glyc_kinase_flavodox-like_fold"/>
</dbReference>
<dbReference type="PANTHER" id="PTHR21599">
    <property type="entry name" value="GLYCERATE KINASE"/>
    <property type="match status" value="1"/>
</dbReference>
<name>A0A094QCA0_9ZZZZ</name>
<dbReference type="SUPFAM" id="SSF110738">
    <property type="entry name" value="Glycerate kinase I"/>
    <property type="match status" value="1"/>
</dbReference>
<comment type="caution">
    <text evidence="4">The sequence shown here is derived from an EMBL/GenBank/DDBJ whole genome shotgun (WGS) entry which is preliminary data.</text>
</comment>
<dbReference type="PIRSF" id="PIRSF006078">
    <property type="entry name" value="GlxK"/>
    <property type="match status" value="1"/>
</dbReference>
<dbReference type="GO" id="GO:0031388">
    <property type="term" value="P:organic acid phosphorylation"/>
    <property type="evidence" value="ECO:0007669"/>
    <property type="project" value="InterPro"/>
</dbReference>
<dbReference type="AlphaFoldDB" id="A0A094QCA0"/>